<reference evidence="6 7" key="1">
    <citation type="submission" date="2019-09" db="EMBL/GenBank/DDBJ databases">
        <title>Parvibaculum sedimenti sp. nov., isolated from sediment.</title>
        <authorList>
            <person name="Wang Y."/>
        </authorList>
    </citation>
    <scope>NUCLEOTIDE SEQUENCE [LARGE SCALE GENOMIC DNA]</scope>
    <source>
        <strain evidence="6 7">HXT-9</strain>
    </source>
</reference>
<feature type="domain" description="POTRA" evidence="5">
    <location>
        <begin position="343"/>
        <end position="410"/>
    </location>
</feature>
<accession>A0A6N6VJ53</accession>
<dbReference type="PANTHER" id="PTHR12815:SF42">
    <property type="entry name" value="BACTERIAL SURFACE ANTIGEN (D15) DOMAIN-CONTAINING PROTEIN"/>
    <property type="match status" value="1"/>
</dbReference>
<dbReference type="Proteomes" id="UP000468901">
    <property type="component" value="Unassembled WGS sequence"/>
</dbReference>
<keyword evidence="7" id="KW-1185">Reference proteome</keyword>
<dbReference type="Pfam" id="PF01103">
    <property type="entry name" value="Omp85"/>
    <property type="match status" value="1"/>
</dbReference>
<keyword evidence="2" id="KW-0812">Transmembrane</keyword>
<comment type="caution">
    <text evidence="6">The sequence shown here is derived from an EMBL/GenBank/DDBJ whole genome shotgun (WGS) entry which is preliminary data.</text>
</comment>
<dbReference type="AlphaFoldDB" id="A0A6N6VJ53"/>
<sequence>MVMQRRFIALTCRLIDLLQRDAMNAVLAEELLCGEDQPFARVTAPGRFFLLHMSTLMLLIKQVKAASEGAQSLYDRIMLRSGLHVLGRWRGRFLCAAANRPQSGPGQHRPPRESRRLRIVLAALRHELAPATGIALLSCLAAVSIFSPLRAAPPEAQTNTTAKQPSTLAFGTRVEGTKIPDDLRATLTDNIQLGKGKAPSPATLGQLRRRATEDAARLNDVLRSEAYYNGRVDVEIEEAQGGRLDVAFRVTLGPRSMIRSFIIQYTDSPCDMASLPKDGTALGLKSNRAARAQRVIDLTAAAMSFLENHGHPRPKLAERKVIVDLAANQADITLTIKAGPPERFGDLTIANEGRTKDDYVRSLTKFKPGDPYDRSKADATVSELRKTGLFDRVTLDAVDTSGDTVPQKLTLTERPHRSVGVGARWSSDQGAGVTTFWEHRNFFSAAEKLHLDLTIAQELQLLGAHFSKPHFLRDDQTLLADFEVAHEITDAYHENRVKTAAGIARKLRETLNASAGLSFEIERTTDSTGYHAYELFGIPMTGRYDGSNDLLDPTKGMRLGLALTPYAGSADGAATTFVKLDATGSTYLSFSRKFTLALRARYGSMLAQQTGDVPGSIRFYAGGGSSIRGYGYQLVGPINAKKEPLGARSVFEASAETRYRVSRDIGLVAFLDAGNAWSTPTPKFSEQLRLGAGVGVRYYTVVGPIRADIGIPLNKRPGIDDSFQLYFSLGQAF</sequence>
<proteinExistence type="predicted"/>
<evidence type="ECO:0000259" key="5">
    <source>
        <dbReference type="Pfam" id="PF07244"/>
    </source>
</evidence>
<name>A0A6N6VJ53_9HYPH</name>
<organism evidence="6 7">
    <name type="scientific">Parvibaculum sedimenti</name>
    <dbReference type="NCBI Taxonomy" id="2608632"/>
    <lineage>
        <taxon>Bacteria</taxon>
        <taxon>Pseudomonadati</taxon>
        <taxon>Pseudomonadota</taxon>
        <taxon>Alphaproteobacteria</taxon>
        <taxon>Hyphomicrobiales</taxon>
        <taxon>Parvibaculaceae</taxon>
        <taxon>Parvibaculum</taxon>
    </lineage>
</organism>
<dbReference type="Pfam" id="PF07244">
    <property type="entry name" value="POTRA"/>
    <property type="match status" value="1"/>
</dbReference>
<feature type="domain" description="Bacterial surface antigen (D15)" evidence="4">
    <location>
        <begin position="441"/>
        <end position="733"/>
    </location>
</feature>
<evidence type="ECO:0000256" key="2">
    <source>
        <dbReference type="ARBA" id="ARBA00022452"/>
    </source>
</evidence>
<evidence type="ECO:0000313" key="7">
    <source>
        <dbReference type="Proteomes" id="UP000468901"/>
    </source>
</evidence>
<keyword evidence="2" id="KW-1134">Transmembrane beta strand</keyword>
<dbReference type="EMBL" id="WESC01000004">
    <property type="protein sequence ID" value="KAB7741306.1"/>
    <property type="molecule type" value="Genomic_DNA"/>
</dbReference>
<evidence type="ECO:0000256" key="3">
    <source>
        <dbReference type="ARBA" id="ARBA00023136"/>
    </source>
</evidence>
<dbReference type="InterPro" id="IPR000184">
    <property type="entry name" value="Bac_surfAg_D15"/>
</dbReference>
<evidence type="ECO:0000256" key="1">
    <source>
        <dbReference type="ARBA" id="ARBA00004370"/>
    </source>
</evidence>
<protein>
    <submittedName>
        <fullName evidence="6">BamA/TamA family outer membrane protein</fullName>
    </submittedName>
</protein>
<dbReference type="InterPro" id="IPR039910">
    <property type="entry name" value="D15-like"/>
</dbReference>
<keyword evidence="3" id="KW-0472">Membrane</keyword>
<dbReference type="PANTHER" id="PTHR12815">
    <property type="entry name" value="SORTING AND ASSEMBLY MACHINERY SAMM50 PROTEIN FAMILY MEMBER"/>
    <property type="match status" value="1"/>
</dbReference>
<evidence type="ECO:0000259" key="4">
    <source>
        <dbReference type="Pfam" id="PF01103"/>
    </source>
</evidence>
<comment type="subcellular location">
    <subcellularLocation>
        <location evidence="1">Membrane</location>
    </subcellularLocation>
</comment>
<dbReference type="Gene3D" id="3.10.20.310">
    <property type="entry name" value="membrane protein fhac"/>
    <property type="match status" value="1"/>
</dbReference>
<evidence type="ECO:0000313" key="6">
    <source>
        <dbReference type="EMBL" id="KAB7741306.1"/>
    </source>
</evidence>
<dbReference type="InterPro" id="IPR010827">
    <property type="entry name" value="BamA/TamA_POTRA"/>
</dbReference>
<dbReference type="GO" id="GO:0019867">
    <property type="term" value="C:outer membrane"/>
    <property type="evidence" value="ECO:0007669"/>
    <property type="project" value="InterPro"/>
</dbReference>
<gene>
    <name evidence="6" type="ORF">F2P47_06070</name>
</gene>
<dbReference type="Gene3D" id="2.40.160.50">
    <property type="entry name" value="membrane protein fhac: a member of the omp85/tpsb transporter family"/>
    <property type="match status" value="1"/>
</dbReference>